<dbReference type="AlphaFoldDB" id="A0A4R0XN38"/>
<keyword evidence="2" id="KW-1185">Reference proteome</keyword>
<name>A0A4R0XN38_9MOLU</name>
<comment type="caution">
    <text evidence="1">The sequence shown here is derived from an EMBL/GenBank/DDBJ whole genome shotgun (WGS) entry which is preliminary data.</text>
</comment>
<evidence type="ECO:0000313" key="1">
    <source>
        <dbReference type="EMBL" id="TCG11971.1"/>
    </source>
</evidence>
<gene>
    <name evidence="1" type="ORF">C4B25_00505</name>
</gene>
<protein>
    <submittedName>
        <fullName evidence="1">Uncharacterized protein</fullName>
    </submittedName>
</protein>
<sequence>MDILVKAGLKNEYEIKDRKFSKEIYNSFGFEKYNGEYTQVMMDMFGDFWKMTRKIKDSFDIDLRTEVIMEIFWTLRHLASQLQSIESLTLSLPVFRLFMDNIVRYYAFENNKDFNEEEVKNFDKKKNKRLQKVCKYNELFSEKIMNEYHASGAENHFGSLFNRNMGYEQTKVRNLNTLNSFKVILQETISIMADIIVRIAKDIGREQLALFEHISLIYFRMGCRIMEMEVGYV</sequence>
<dbReference type="EMBL" id="PSZP01000002">
    <property type="protein sequence ID" value="TCG11971.1"/>
    <property type="molecule type" value="Genomic_DNA"/>
</dbReference>
<evidence type="ECO:0000313" key="2">
    <source>
        <dbReference type="Proteomes" id="UP000291072"/>
    </source>
</evidence>
<proteinExistence type="predicted"/>
<dbReference type="RefSeq" id="WP_131613113.1">
    <property type="nucleotide sequence ID" value="NZ_PSZP01000002.1"/>
</dbReference>
<accession>A0A4R0XN38</accession>
<reference evidence="1 2" key="1">
    <citation type="submission" date="2018-02" db="EMBL/GenBank/DDBJ databases">
        <title>Mycoplasma marinum and Mycoplasma todarodis sp. nov., moderately halophilic and psychrotolerant mycoplasmas isolated from cephalopods.</title>
        <authorList>
            <person name="Viver T."/>
        </authorList>
    </citation>
    <scope>NUCLEOTIDE SEQUENCE [LARGE SCALE GENOMIC DNA]</scope>
    <source>
        <strain evidence="1 2">5H</strain>
    </source>
</reference>
<dbReference type="Proteomes" id="UP000291072">
    <property type="component" value="Unassembled WGS sequence"/>
</dbReference>
<organism evidence="1 2">
    <name type="scientific">Mycoplasma todarodis</name>
    <dbReference type="NCBI Taxonomy" id="1937191"/>
    <lineage>
        <taxon>Bacteria</taxon>
        <taxon>Bacillati</taxon>
        <taxon>Mycoplasmatota</taxon>
        <taxon>Mollicutes</taxon>
        <taxon>Mycoplasmataceae</taxon>
        <taxon>Mycoplasma</taxon>
    </lineage>
</organism>